<dbReference type="PANTHER" id="PTHR33362">
    <property type="entry name" value="SIALIC ACID TRAP TRANSPORTER PERMEASE PROTEIN SIAT-RELATED"/>
    <property type="match status" value="1"/>
</dbReference>
<dbReference type="PANTHER" id="PTHR33362:SF7">
    <property type="entry name" value="SLL1103 PROTEIN"/>
    <property type="match status" value="1"/>
</dbReference>
<dbReference type="GO" id="GO:0005886">
    <property type="term" value="C:plasma membrane"/>
    <property type="evidence" value="ECO:0007669"/>
    <property type="project" value="UniProtKB-SubCell"/>
</dbReference>
<name>A0A966HU14_9PROT</name>
<dbReference type="Pfam" id="PF06808">
    <property type="entry name" value="DctM"/>
    <property type="match status" value="1"/>
</dbReference>
<evidence type="ECO:0000256" key="7">
    <source>
        <dbReference type="RuleBase" id="RU369079"/>
    </source>
</evidence>
<accession>A0A966HU14</accession>
<keyword evidence="7" id="KW-0813">Transport</keyword>
<evidence type="ECO:0000256" key="5">
    <source>
        <dbReference type="ARBA" id="ARBA00022989"/>
    </source>
</evidence>
<keyword evidence="4 8" id="KW-0812">Transmembrane</keyword>
<evidence type="ECO:0000256" key="2">
    <source>
        <dbReference type="ARBA" id="ARBA00022475"/>
    </source>
</evidence>
<keyword evidence="2" id="KW-1003">Cell membrane</keyword>
<keyword evidence="6 8" id="KW-0472">Membrane</keyword>
<feature type="transmembrane region" description="Helical" evidence="8">
    <location>
        <begin position="159"/>
        <end position="186"/>
    </location>
</feature>
<reference evidence="10" key="1">
    <citation type="submission" date="2018-10" db="EMBL/GenBank/DDBJ databases">
        <title>Iterative Subtractive Binning of Freshwater Chronoseries Metagenomes Recovers Nearly Complete Genomes from over Four Hundred Novel Species.</title>
        <authorList>
            <person name="Rodriguez-R L.M."/>
            <person name="Tsementzi D."/>
            <person name="Luo C."/>
            <person name="Konstantinidis K.T."/>
        </authorList>
    </citation>
    <scope>NUCLEOTIDE SEQUENCE</scope>
    <source>
        <strain evidence="10">WB8_2A_004</strain>
    </source>
</reference>
<proteinExistence type="predicted"/>
<feature type="transmembrane region" description="Helical" evidence="8">
    <location>
        <begin position="20"/>
        <end position="47"/>
    </location>
</feature>
<evidence type="ECO:0000313" key="10">
    <source>
        <dbReference type="EMBL" id="NCU53564.1"/>
    </source>
</evidence>
<feature type="domain" description="TRAP C4-dicarboxylate transport system permease DctM subunit" evidence="9">
    <location>
        <begin position="20"/>
        <end position="254"/>
    </location>
</feature>
<gene>
    <name evidence="10" type="ORF">EBX74_04705</name>
</gene>
<evidence type="ECO:0000256" key="8">
    <source>
        <dbReference type="SAM" id="Phobius"/>
    </source>
</evidence>
<keyword evidence="5 8" id="KW-1133">Transmembrane helix</keyword>
<protein>
    <submittedName>
        <fullName evidence="10">TRAP transporter large permease subunit</fullName>
    </submittedName>
</protein>
<evidence type="ECO:0000259" key="9">
    <source>
        <dbReference type="Pfam" id="PF06808"/>
    </source>
</evidence>
<evidence type="ECO:0000313" key="11">
    <source>
        <dbReference type="Proteomes" id="UP000747791"/>
    </source>
</evidence>
<feature type="transmembrane region" description="Helical" evidence="8">
    <location>
        <begin position="79"/>
        <end position="98"/>
    </location>
</feature>
<dbReference type="EMBL" id="RGOB01000205">
    <property type="protein sequence ID" value="NCU53564.1"/>
    <property type="molecule type" value="Genomic_DNA"/>
</dbReference>
<keyword evidence="3 7" id="KW-0997">Cell inner membrane</keyword>
<comment type="subcellular location">
    <subcellularLocation>
        <location evidence="1 7">Cell inner membrane</location>
        <topology evidence="1 7">Multi-pass membrane protein</topology>
    </subcellularLocation>
</comment>
<sequence>MNWAANITVENWVGLLQVTLFVFIILLGFPMAFTLLAMSVIFGYYAFFDPKLFAESGIFANRIFDLIVKNAFSTMENHVLIAIPLFLFMGYVVEKAGIVARLFNAIRVATYKLPGSLAVASLITCAIFSTATGIVGAVVTLMGLLAWPAMVNNGYNKTFASGVVTAGGCLGILIPPSIMFIVYAVVAALSPLRLFAAAMLPGLMLAGLYIIYVIIAATLNPKLAPKPKLSEIPPRAKVYKDLAVSFLPLFLIIVLV</sequence>
<evidence type="ECO:0000256" key="4">
    <source>
        <dbReference type="ARBA" id="ARBA00022692"/>
    </source>
</evidence>
<dbReference type="Proteomes" id="UP000747791">
    <property type="component" value="Unassembled WGS sequence"/>
</dbReference>
<feature type="transmembrane region" description="Helical" evidence="8">
    <location>
        <begin position="192"/>
        <end position="217"/>
    </location>
</feature>
<feature type="transmembrane region" description="Helical" evidence="8">
    <location>
        <begin position="118"/>
        <end position="147"/>
    </location>
</feature>
<dbReference type="AlphaFoldDB" id="A0A966HU14"/>
<evidence type="ECO:0000256" key="3">
    <source>
        <dbReference type="ARBA" id="ARBA00022519"/>
    </source>
</evidence>
<organism evidence="10 11">
    <name type="scientific">Candidatus Fonsibacter lacus</name>
    <dbReference type="NCBI Taxonomy" id="2576439"/>
    <lineage>
        <taxon>Bacteria</taxon>
        <taxon>Pseudomonadati</taxon>
        <taxon>Pseudomonadota</taxon>
        <taxon>Alphaproteobacteria</taxon>
        <taxon>Candidatus Pelagibacterales</taxon>
        <taxon>Candidatus Pelagibacterales incertae sedis</taxon>
        <taxon>Candidatus Fonsibacter</taxon>
    </lineage>
</organism>
<dbReference type="InterPro" id="IPR004681">
    <property type="entry name" value="TRAP_DctM"/>
</dbReference>
<dbReference type="InterPro" id="IPR010656">
    <property type="entry name" value="DctM"/>
</dbReference>
<evidence type="ECO:0000256" key="6">
    <source>
        <dbReference type="ARBA" id="ARBA00023136"/>
    </source>
</evidence>
<comment type="function">
    <text evidence="7">Part of the tripartite ATP-independent periplasmic (TRAP) transport system.</text>
</comment>
<comment type="caution">
    <text evidence="10">The sequence shown here is derived from an EMBL/GenBank/DDBJ whole genome shotgun (WGS) entry which is preliminary data.</text>
</comment>
<feature type="non-terminal residue" evidence="10">
    <location>
        <position position="256"/>
    </location>
</feature>
<dbReference type="GO" id="GO:0022857">
    <property type="term" value="F:transmembrane transporter activity"/>
    <property type="evidence" value="ECO:0007669"/>
    <property type="project" value="UniProtKB-UniRule"/>
</dbReference>
<evidence type="ECO:0000256" key="1">
    <source>
        <dbReference type="ARBA" id="ARBA00004429"/>
    </source>
</evidence>